<dbReference type="InterPro" id="IPR000515">
    <property type="entry name" value="MetI-like"/>
</dbReference>
<gene>
    <name evidence="7" type="ORF">METZ01_LOCUS43350</name>
</gene>
<evidence type="ECO:0000313" key="7">
    <source>
        <dbReference type="EMBL" id="SUZ90496.1"/>
    </source>
</evidence>
<dbReference type="EMBL" id="UINC01001899">
    <property type="protein sequence ID" value="SUZ90496.1"/>
    <property type="molecule type" value="Genomic_DNA"/>
</dbReference>
<feature type="transmembrane region" description="Helical" evidence="5">
    <location>
        <begin position="138"/>
        <end position="163"/>
    </location>
</feature>
<keyword evidence="3 5" id="KW-1133">Transmembrane helix</keyword>
<keyword evidence="2 5" id="KW-0812">Transmembrane</keyword>
<dbReference type="SUPFAM" id="SSF161098">
    <property type="entry name" value="MetI-like"/>
    <property type="match status" value="1"/>
</dbReference>
<dbReference type="GO" id="GO:0016020">
    <property type="term" value="C:membrane"/>
    <property type="evidence" value="ECO:0007669"/>
    <property type="project" value="UniProtKB-SubCell"/>
</dbReference>
<dbReference type="CDD" id="cd06261">
    <property type="entry name" value="TM_PBP2"/>
    <property type="match status" value="1"/>
</dbReference>
<evidence type="ECO:0000259" key="6">
    <source>
        <dbReference type="PROSITE" id="PS50928"/>
    </source>
</evidence>
<evidence type="ECO:0000256" key="1">
    <source>
        <dbReference type="ARBA" id="ARBA00004141"/>
    </source>
</evidence>
<feature type="transmembrane region" description="Helical" evidence="5">
    <location>
        <begin position="20"/>
        <end position="48"/>
    </location>
</feature>
<reference evidence="7" key="1">
    <citation type="submission" date="2018-05" db="EMBL/GenBank/DDBJ databases">
        <authorList>
            <person name="Lanie J.A."/>
            <person name="Ng W.-L."/>
            <person name="Kazmierczak K.M."/>
            <person name="Andrzejewski T.M."/>
            <person name="Davidsen T.M."/>
            <person name="Wayne K.J."/>
            <person name="Tettelin H."/>
            <person name="Glass J.I."/>
            <person name="Rusch D."/>
            <person name="Podicherti R."/>
            <person name="Tsui H.-C.T."/>
            <person name="Winkler M.E."/>
        </authorList>
    </citation>
    <scope>NUCLEOTIDE SEQUENCE</scope>
</reference>
<accession>A0A381RFB6</accession>
<dbReference type="InterPro" id="IPR049783">
    <property type="entry name" value="ABC_perm_TupB-like"/>
</dbReference>
<dbReference type="PANTHER" id="PTHR43632">
    <property type="entry name" value="PERMEASE COMPONENT OF TUNGSTATE ABC TRANSPORTER"/>
    <property type="match status" value="1"/>
</dbReference>
<evidence type="ECO:0000256" key="4">
    <source>
        <dbReference type="ARBA" id="ARBA00023136"/>
    </source>
</evidence>
<proteinExistence type="predicted"/>
<feature type="transmembrane region" description="Helical" evidence="5">
    <location>
        <begin position="60"/>
        <end position="84"/>
    </location>
</feature>
<comment type="subcellular location">
    <subcellularLocation>
        <location evidence="1">Membrane</location>
        <topology evidence="1">Multi-pass membrane protein</topology>
    </subcellularLocation>
</comment>
<keyword evidence="4 5" id="KW-0472">Membrane</keyword>
<organism evidence="7">
    <name type="scientific">marine metagenome</name>
    <dbReference type="NCBI Taxonomy" id="408172"/>
    <lineage>
        <taxon>unclassified sequences</taxon>
        <taxon>metagenomes</taxon>
        <taxon>ecological metagenomes</taxon>
    </lineage>
</organism>
<dbReference type="PANTHER" id="PTHR43632:SF1">
    <property type="entry name" value="PERMEASE COMPONENT OF TUNGSTATE ABC TRANSPORTER"/>
    <property type="match status" value="1"/>
</dbReference>
<sequence>MNIIEIILNALKLILSADTLLYEIIFLSLKVSFIALFISSFFAIIVGYTLALKNFYLKNFLLILFNSLMGIPPVVVGLIVYFFFANGGPLGVFQLLYTPTAMVIAQILIIFPIVASLSHEIFLQNWQQYKDHIRSLNIPFFGVIKIFTIHSYFLLITVLLSAFGRAISEVGAVMIVGGNIDHYTRVMTTAISLETRMGNLEYAMALGIVLIVLTMIIYSIVYLFNLKRRIG</sequence>
<protein>
    <recommendedName>
        <fullName evidence="6">ABC transmembrane type-1 domain-containing protein</fullName>
    </recommendedName>
</protein>
<dbReference type="GO" id="GO:0055085">
    <property type="term" value="P:transmembrane transport"/>
    <property type="evidence" value="ECO:0007669"/>
    <property type="project" value="InterPro"/>
</dbReference>
<evidence type="ECO:0000256" key="3">
    <source>
        <dbReference type="ARBA" id="ARBA00022989"/>
    </source>
</evidence>
<feature type="domain" description="ABC transmembrane type-1" evidence="6">
    <location>
        <begin position="25"/>
        <end position="221"/>
    </location>
</feature>
<name>A0A381RFB6_9ZZZZ</name>
<dbReference type="InterPro" id="IPR035906">
    <property type="entry name" value="MetI-like_sf"/>
</dbReference>
<feature type="transmembrane region" description="Helical" evidence="5">
    <location>
        <begin position="202"/>
        <end position="224"/>
    </location>
</feature>
<evidence type="ECO:0000256" key="2">
    <source>
        <dbReference type="ARBA" id="ARBA00022692"/>
    </source>
</evidence>
<dbReference type="Gene3D" id="1.10.3720.10">
    <property type="entry name" value="MetI-like"/>
    <property type="match status" value="1"/>
</dbReference>
<dbReference type="AlphaFoldDB" id="A0A381RFB6"/>
<feature type="transmembrane region" description="Helical" evidence="5">
    <location>
        <begin position="96"/>
        <end position="117"/>
    </location>
</feature>
<evidence type="ECO:0000256" key="5">
    <source>
        <dbReference type="SAM" id="Phobius"/>
    </source>
</evidence>
<dbReference type="PROSITE" id="PS50928">
    <property type="entry name" value="ABC_TM1"/>
    <property type="match status" value="1"/>
</dbReference>
<dbReference type="NCBIfam" id="NF038017">
    <property type="entry name" value="ABC_perm1"/>
    <property type="match status" value="1"/>
</dbReference>